<sequence length="92" mass="10232">MAKIKSIQGDWRSTQQAIQNQGSEAVSSASVDSTFTKSKGSSSHCLQEQVVAIGPAPRAIRRRLTKHQAGLKTLKQKKKETYFPKWQYALKA</sequence>
<dbReference type="Gene3D" id="6.10.250.3450">
    <property type="match status" value="1"/>
</dbReference>
<proteinExistence type="inferred from homology"/>
<protein>
    <submittedName>
        <fullName evidence="5">Uncharacterized protein</fullName>
    </submittedName>
</protein>
<dbReference type="EMBL" id="JABFUD020000014">
    <property type="protein sequence ID" value="KAI5070625.1"/>
    <property type="molecule type" value="Genomic_DNA"/>
</dbReference>
<dbReference type="AlphaFoldDB" id="A0A9D4UMR0"/>
<evidence type="ECO:0000313" key="6">
    <source>
        <dbReference type="Proteomes" id="UP000886520"/>
    </source>
</evidence>
<comment type="caution">
    <text evidence="5">The sequence shown here is derived from an EMBL/GenBank/DDBJ whole genome shotgun (WGS) entry which is preliminary data.</text>
</comment>
<dbReference type="Proteomes" id="UP000886520">
    <property type="component" value="Chromosome 14"/>
</dbReference>
<evidence type="ECO:0000256" key="1">
    <source>
        <dbReference type="ARBA" id="ARBA00009254"/>
    </source>
</evidence>
<keyword evidence="6" id="KW-1185">Reference proteome</keyword>
<dbReference type="GO" id="GO:1990904">
    <property type="term" value="C:ribonucleoprotein complex"/>
    <property type="evidence" value="ECO:0007669"/>
    <property type="project" value="UniProtKB-KW"/>
</dbReference>
<organism evidence="5 6">
    <name type="scientific">Adiantum capillus-veneris</name>
    <name type="common">Maidenhair fern</name>
    <dbReference type="NCBI Taxonomy" id="13818"/>
    <lineage>
        <taxon>Eukaryota</taxon>
        <taxon>Viridiplantae</taxon>
        <taxon>Streptophyta</taxon>
        <taxon>Embryophyta</taxon>
        <taxon>Tracheophyta</taxon>
        <taxon>Polypodiopsida</taxon>
        <taxon>Polypodiidae</taxon>
        <taxon>Polypodiales</taxon>
        <taxon>Pteridineae</taxon>
        <taxon>Pteridaceae</taxon>
        <taxon>Vittarioideae</taxon>
        <taxon>Adiantum</taxon>
    </lineage>
</organism>
<name>A0A9D4UMR0_ADICA</name>
<keyword evidence="3" id="KW-0687">Ribonucleoprotein</keyword>
<reference evidence="5" key="1">
    <citation type="submission" date="2021-01" db="EMBL/GenBank/DDBJ databases">
        <title>Adiantum capillus-veneris genome.</title>
        <authorList>
            <person name="Fang Y."/>
            <person name="Liao Q."/>
        </authorList>
    </citation>
    <scope>NUCLEOTIDE SEQUENCE</scope>
    <source>
        <strain evidence="5">H3</strain>
        <tissue evidence="5">Leaf</tissue>
    </source>
</reference>
<evidence type="ECO:0000256" key="2">
    <source>
        <dbReference type="ARBA" id="ARBA00022980"/>
    </source>
</evidence>
<dbReference type="GO" id="GO:0005840">
    <property type="term" value="C:ribosome"/>
    <property type="evidence" value="ECO:0007669"/>
    <property type="project" value="UniProtKB-KW"/>
</dbReference>
<gene>
    <name evidence="5" type="ORF">GOP47_0014968</name>
</gene>
<feature type="region of interest" description="Disordered" evidence="4">
    <location>
        <begin position="1"/>
        <end position="44"/>
    </location>
</feature>
<evidence type="ECO:0000256" key="4">
    <source>
        <dbReference type="SAM" id="MobiDB-lite"/>
    </source>
</evidence>
<keyword evidence="2" id="KW-0689">Ribosomal protein</keyword>
<evidence type="ECO:0000313" key="5">
    <source>
        <dbReference type="EMBL" id="KAI5070625.1"/>
    </source>
</evidence>
<accession>A0A9D4UMR0</accession>
<feature type="compositionally biased region" description="Polar residues" evidence="4">
    <location>
        <begin position="11"/>
        <end position="44"/>
    </location>
</feature>
<evidence type="ECO:0000256" key="3">
    <source>
        <dbReference type="ARBA" id="ARBA00023274"/>
    </source>
</evidence>
<dbReference type="FunFam" id="6.10.250.3450:FF:000001">
    <property type="entry name" value="60S ribosomal protein L35"/>
    <property type="match status" value="1"/>
</dbReference>
<comment type="similarity">
    <text evidence="1">Belongs to the universal ribosomal protein uL29 family.</text>
</comment>